<keyword evidence="4 11" id="KW-0808">Transferase</keyword>
<name>A0A9D1DL05_9FIRM</name>
<dbReference type="HAMAP" id="MF_00228">
    <property type="entry name" value="Thz_kinase"/>
    <property type="match status" value="1"/>
</dbReference>
<gene>
    <name evidence="11 12" type="primary">thiM</name>
    <name evidence="12" type="ORF">IAD36_03855</name>
</gene>
<evidence type="ECO:0000256" key="10">
    <source>
        <dbReference type="ARBA" id="ARBA00022977"/>
    </source>
</evidence>
<dbReference type="GO" id="GO:0005524">
    <property type="term" value="F:ATP binding"/>
    <property type="evidence" value="ECO:0007669"/>
    <property type="project" value="UniProtKB-UniRule"/>
</dbReference>
<comment type="cofactor">
    <cofactor evidence="2 11">
        <name>Mg(2+)</name>
        <dbReference type="ChEBI" id="CHEBI:18420"/>
    </cofactor>
</comment>
<dbReference type="Gene3D" id="3.40.1190.20">
    <property type="match status" value="1"/>
</dbReference>
<evidence type="ECO:0000313" key="12">
    <source>
        <dbReference type="EMBL" id="HIR54722.1"/>
    </source>
</evidence>
<dbReference type="CDD" id="cd01170">
    <property type="entry name" value="THZ_kinase"/>
    <property type="match status" value="1"/>
</dbReference>
<proteinExistence type="inferred from homology"/>
<dbReference type="EMBL" id="DVHH01000098">
    <property type="protein sequence ID" value="HIR54722.1"/>
    <property type="molecule type" value="Genomic_DNA"/>
</dbReference>
<dbReference type="EC" id="2.7.1.50" evidence="11"/>
<evidence type="ECO:0000256" key="3">
    <source>
        <dbReference type="ARBA" id="ARBA00004868"/>
    </source>
</evidence>
<evidence type="ECO:0000256" key="2">
    <source>
        <dbReference type="ARBA" id="ARBA00001946"/>
    </source>
</evidence>
<comment type="caution">
    <text evidence="12">The sequence shown here is derived from an EMBL/GenBank/DDBJ whole genome shotgun (WGS) entry which is preliminary data.</text>
</comment>
<evidence type="ECO:0000256" key="8">
    <source>
        <dbReference type="ARBA" id="ARBA00022840"/>
    </source>
</evidence>
<comment type="similarity">
    <text evidence="11">Belongs to the Thz kinase family.</text>
</comment>
<dbReference type="GO" id="GO:0000287">
    <property type="term" value="F:magnesium ion binding"/>
    <property type="evidence" value="ECO:0007669"/>
    <property type="project" value="UniProtKB-UniRule"/>
</dbReference>
<organism evidence="12 13">
    <name type="scientific">Candidatus Scatomorpha intestinigallinarum</name>
    <dbReference type="NCBI Taxonomy" id="2840923"/>
    <lineage>
        <taxon>Bacteria</taxon>
        <taxon>Bacillati</taxon>
        <taxon>Bacillota</taxon>
        <taxon>Clostridia</taxon>
        <taxon>Eubacteriales</taxon>
        <taxon>Candidatus Scatomorpha</taxon>
    </lineage>
</organism>
<feature type="binding site" evidence="11">
    <location>
        <position position="118"/>
    </location>
    <ligand>
        <name>ATP</name>
        <dbReference type="ChEBI" id="CHEBI:30616"/>
    </ligand>
</feature>
<reference evidence="12" key="2">
    <citation type="journal article" date="2021" name="PeerJ">
        <title>Extensive microbial diversity within the chicken gut microbiome revealed by metagenomics and culture.</title>
        <authorList>
            <person name="Gilroy R."/>
            <person name="Ravi A."/>
            <person name="Getino M."/>
            <person name="Pursley I."/>
            <person name="Horton D.L."/>
            <person name="Alikhan N.F."/>
            <person name="Baker D."/>
            <person name="Gharbi K."/>
            <person name="Hall N."/>
            <person name="Watson M."/>
            <person name="Adriaenssens E.M."/>
            <person name="Foster-Nyarko E."/>
            <person name="Jarju S."/>
            <person name="Secka A."/>
            <person name="Antonio M."/>
            <person name="Oren A."/>
            <person name="Chaudhuri R.R."/>
            <person name="La Ragione R."/>
            <person name="Hildebrand F."/>
            <person name="Pallen M.J."/>
        </authorList>
    </citation>
    <scope>NUCLEOTIDE SEQUENCE</scope>
    <source>
        <strain evidence="12">ChiGjej3B3-7149</strain>
    </source>
</reference>
<evidence type="ECO:0000256" key="6">
    <source>
        <dbReference type="ARBA" id="ARBA00022741"/>
    </source>
</evidence>
<evidence type="ECO:0000256" key="11">
    <source>
        <dbReference type="HAMAP-Rule" id="MF_00228"/>
    </source>
</evidence>
<reference evidence="12" key="1">
    <citation type="submission" date="2020-10" db="EMBL/GenBank/DDBJ databases">
        <authorList>
            <person name="Gilroy R."/>
        </authorList>
    </citation>
    <scope>NUCLEOTIDE SEQUENCE</scope>
    <source>
        <strain evidence="12">ChiGjej3B3-7149</strain>
    </source>
</reference>
<keyword evidence="6 11" id="KW-0547">Nucleotide-binding</keyword>
<sequence length="267" mass="27181">MPELARLDDIRKKRPLLHCISNTVTANDCANLALALGASPMMAEAPEEAAEIARLADAEVLNLGTPTRAKYEACLAAGGEAARLKKPIVLDPVGVGASYWRLEGAGRLLAAFRPCILRVNLSEARSLLGLAGREKGVDSAAEAAGAERAALAAELARACGCAVLLTGAEDLISDGARAAAVSGGSPLMPLVTGTGCMLSVLCGAFAAVEPDAFEAALMASAFWKACSERAERVSGGAGPGSLRAALMDCARALSPGDPAFAGRVRPL</sequence>
<keyword evidence="8 11" id="KW-0067">ATP-binding</keyword>
<evidence type="ECO:0000256" key="5">
    <source>
        <dbReference type="ARBA" id="ARBA00022723"/>
    </source>
</evidence>
<feature type="binding site" evidence="11">
    <location>
        <position position="193"/>
    </location>
    <ligand>
        <name>substrate</name>
    </ligand>
</feature>
<keyword evidence="7 11" id="KW-0418">Kinase</keyword>
<protein>
    <recommendedName>
        <fullName evidence="11">Hydroxyethylthiazole kinase</fullName>
        <ecNumber evidence="11">2.7.1.50</ecNumber>
    </recommendedName>
    <alternativeName>
        <fullName evidence="11">4-methyl-5-beta-hydroxyethylthiazole kinase</fullName>
        <shortName evidence="11">TH kinase</shortName>
        <shortName evidence="11">Thz kinase</shortName>
    </alternativeName>
</protein>
<dbReference type="NCBIfam" id="NF006830">
    <property type="entry name" value="PRK09355.1"/>
    <property type="match status" value="1"/>
</dbReference>
<dbReference type="Proteomes" id="UP000824238">
    <property type="component" value="Unassembled WGS sequence"/>
</dbReference>
<comment type="pathway">
    <text evidence="3 11">Cofactor biosynthesis; thiamine diphosphate biosynthesis; 4-methyl-5-(2-phosphoethyl)-thiazole from 5-(2-hydroxyethyl)-4-methylthiazole: step 1/1.</text>
</comment>
<comment type="catalytic activity">
    <reaction evidence="1 11">
        <text>5-(2-hydroxyethyl)-4-methylthiazole + ATP = 4-methyl-5-(2-phosphooxyethyl)-thiazole + ADP + H(+)</text>
        <dbReference type="Rhea" id="RHEA:24212"/>
        <dbReference type="ChEBI" id="CHEBI:15378"/>
        <dbReference type="ChEBI" id="CHEBI:17957"/>
        <dbReference type="ChEBI" id="CHEBI:30616"/>
        <dbReference type="ChEBI" id="CHEBI:58296"/>
        <dbReference type="ChEBI" id="CHEBI:456216"/>
        <dbReference type="EC" id="2.7.1.50"/>
    </reaction>
</comment>
<keyword evidence="10 11" id="KW-0784">Thiamine biosynthesis</keyword>
<dbReference type="SUPFAM" id="SSF53613">
    <property type="entry name" value="Ribokinase-like"/>
    <property type="match status" value="1"/>
</dbReference>
<accession>A0A9D1DL05</accession>
<evidence type="ECO:0000256" key="7">
    <source>
        <dbReference type="ARBA" id="ARBA00022777"/>
    </source>
</evidence>
<evidence type="ECO:0000256" key="1">
    <source>
        <dbReference type="ARBA" id="ARBA00001771"/>
    </source>
</evidence>
<evidence type="ECO:0000313" key="13">
    <source>
        <dbReference type="Proteomes" id="UP000824238"/>
    </source>
</evidence>
<dbReference type="GO" id="GO:0009229">
    <property type="term" value="P:thiamine diphosphate biosynthetic process"/>
    <property type="evidence" value="ECO:0007669"/>
    <property type="project" value="UniProtKB-UniRule"/>
</dbReference>
<dbReference type="PIRSF" id="PIRSF000513">
    <property type="entry name" value="Thz_kinase"/>
    <property type="match status" value="1"/>
</dbReference>
<feature type="binding site" evidence="11">
    <location>
        <position position="42"/>
    </location>
    <ligand>
        <name>substrate</name>
    </ligand>
</feature>
<keyword evidence="5 11" id="KW-0479">Metal-binding</keyword>
<evidence type="ECO:0000256" key="4">
    <source>
        <dbReference type="ARBA" id="ARBA00022679"/>
    </source>
</evidence>
<dbReference type="PRINTS" id="PR01099">
    <property type="entry name" value="HYETHTZKNASE"/>
</dbReference>
<dbReference type="InterPro" id="IPR029056">
    <property type="entry name" value="Ribokinase-like"/>
</dbReference>
<dbReference type="InterPro" id="IPR000417">
    <property type="entry name" value="Hyethyz_kinase"/>
</dbReference>
<evidence type="ECO:0000256" key="9">
    <source>
        <dbReference type="ARBA" id="ARBA00022842"/>
    </source>
</evidence>
<feature type="binding site" evidence="11">
    <location>
        <position position="166"/>
    </location>
    <ligand>
        <name>ATP</name>
        <dbReference type="ChEBI" id="CHEBI:30616"/>
    </ligand>
</feature>
<dbReference type="GO" id="GO:0009228">
    <property type="term" value="P:thiamine biosynthetic process"/>
    <property type="evidence" value="ECO:0007669"/>
    <property type="project" value="UniProtKB-KW"/>
</dbReference>
<dbReference type="GO" id="GO:0004417">
    <property type="term" value="F:hydroxyethylthiazole kinase activity"/>
    <property type="evidence" value="ECO:0007669"/>
    <property type="project" value="UniProtKB-UniRule"/>
</dbReference>
<comment type="function">
    <text evidence="11">Catalyzes the phosphorylation of the hydroxyl group of 4-methyl-5-beta-hydroxyethylthiazole (THZ).</text>
</comment>
<dbReference type="AlphaFoldDB" id="A0A9D1DL05"/>
<dbReference type="Pfam" id="PF02110">
    <property type="entry name" value="HK"/>
    <property type="match status" value="1"/>
</dbReference>
<keyword evidence="9 11" id="KW-0460">Magnesium</keyword>